<evidence type="ECO:0000256" key="8">
    <source>
        <dbReference type="ARBA" id="ARBA00022741"/>
    </source>
</evidence>
<keyword evidence="5 14" id="KW-0597">Phosphoprotein</keyword>
<feature type="domain" description="PAC" evidence="19">
    <location>
        <begin position="440"/>
        <end position="491"/>
    </location>
</feature>
<evidence type="ECO:0000256" key="12">
    <source>
        <dbReference type="ARBA" id="ARBA00023012"/>
    </source>
</evidence>
<organism evidence="21 22">
    <name type="scientific">Marinobacter xestospongiae</name>
    <dbReference type="NCBI Taxonomy" id="994319"/>
    <lineage>
        <taxon>Bacteria</taxon>
        <taxon>Pseudomonadati</taxon>
        <taxon>Pseudomonadota</taxon>
        <taxon>Gammaproteobacteria</taxon>
        <taxon>Pseudomonadales</taxon>
        <taxon>Marinobacteraceae</taxon>
        <taxon>Marinobacter</taxon>
    </lineage>
</organism>
<evidence type="ECO:0000256" key="5">
    <source>
        <dbReference type="ARBA" id="ARBA00022553"/>
    </source>
</evidence>
<comment type="caution">
    <text evidence="21">The sequence shown here is derived from an EMBL/GenBank/DDBJ whole genome shotgun (WGS) entry which is preliminary data.</text>
</comment>
<feature type="transmembrane region" description="Helical" evidence="16">
    <location>
        <begin position="326"/>
        <end position="345"/>
    </location>
</feature>
<feature type="modified residue" description="4-aspartylphosphate" evidence="14">
    <location>
        <position position="962"/>
    </location>
</feature>
<dbReference type="PANTHER" id="PTHR45339">
    <property type="entry name" value="HYBRID SIGNAL TRANSDUCTION HISTIDINE KINASE J"/>
    <property type="match status" value="1"/>
</dbReference>
<dbReference type="PROSITE" id="PS50109">
    <property type="entry name" value="HIS_KIN"/>
    <property type="match status" value="1"/>
</dbReference>
<dbReference type="CDD" id="cd00088">
    <property type="entry name" value="HPT"/>
    <property type="match status" value="1"/>
</dbReference>
<sequence length="1246" mass="138517">MTALSEMDRNARQQLLMLCAPLAGLILLLTWLTYHQGHQHAHLVTDATANRTLTELRTQLKDALAIPIRDLSGIAQTPLARSALEAPTLAEQKTLFAQALYPLIYQNPNYFQVRWVQDSGREGVRIDIGQGEETVLRTPEDQLQDKSQRDYHRAAMTLSPFQLYVSELDLNREQGRLERPLRPVLRVALRLPGHQGRDNGYLIINVEASNLLASVAELGQLNGFEVMVTSTQGDWILHPDPSLTWASFRNHDNTVAQTNPALWQALTAGTDSDLELDSGHWYLSHITPDAQGRNGATVQQAPTLSLLLRESTDILAGYHQDALQQAALVFIILLVLFSLLSVLFYRRLQQAAQLRNRLSQKAEQLTDSNQFITALTNALPGLVAFWDTSERCEYANGTHRKWLDLDPETMKGMTLHGILGGETYRKCQPQVDAVLQGDKQAVELVLATRQGSRTVLLNLLPLFNPVGLCKGFISLITDISETAQARETLSALNTALKHRTESAENAARVKSAFLANMSHEIRTPMNAMLGLLTVLSDSGLNTRQQDYVNKISGAGNALLQVLNDILDLSKLEAGKLNVVEEPFSIEQVIRKSVQLFELGFSKKGLELLVWIDPALPRIVIGDDHRLGQVLNNLLGNALKFTESGTVELAVRLEKPGNQVNHVCFSVKDTGIGIPPEKQACLFDAFDQADTSTTRKYGGSGLGLAICKSLVRLMGGDISVASKPDEGSEFHFTLPMQVKTTEPAWQNHQLRVRRVLLVEDNDATAQLMLSYLNTWSVHCDHARTAEDGLARYLRALDTHDQYDTLLVDWILPGKDGVWLYNSLQDYARTTGSSIHPMVIMVTAHKQEDLLAALAQEVRQDDDHPSVLTKPVTPSALFNSLNGVHTFGRNGHNDSRPGIVVPDLGTLQSLVAGSRILLVEDNELNQEVALSMLAKLGLSADTAGNGIEALEYLEHQHYDLVLMDLHMPDMDGYEATRKIREQYAYYDLPVVAMTAAVFEEDVKQAKAAGMNDHIGKPLDFQVVTSVLCHWLNRDGQTAVTPMLPDVDPDTRIGLPGALQFSEQEILTRFQGDQELVLRLLQSFVRQYRSGCPPLPAEGEDRKPLHQFLHTLKGSAATLGLYELSQLAESAEKQFKEGEQVELDSLRQALEQAVTEIADWLAEQEPPTKANSKEDGQAAETGAIQQELQAIQETIARSRLPSQEDIDRLRNYVNHPDLGERFRTLLMELDEFRYQSAMVTLSEIERQIV</sequence>
<evidence type="ECO:0000256" key="10">
    <source>
        <dbReference type="ARBA" id="ARBA00022840"/>
    </source>
</evidence>
<gene>
    <name evidence="21" type="ORF">RYS15_13505</name>
</gene>
<dbReference type="Pfam" id="PF08448">
    <property type="entry name" value="PAS_4"/>
    <property type="match status" value="1"/>
</dbReference>
<dbReference type="Gene3D" id="3.30.450.20">
    <property type="entry name" value="PAS domain"/>
    <property type="match status" value="3"/>
</dbReference>
<dbReference type="InterPro" id="IPR008207">
    <property type="entry name" value="Sig_transdc_His_kin_Hpt_dom"/>
</dbReference>
<evidence type="ECO:0000259" key="20">
    <source>
        <dbReference type="PROSITE" id="PS50894"/>
    </source>
</evidence>
<dbReference type="PRINTS" id="PR00344">
    <property type="entry name" value="BCTRLSENSOR"/>
</dbReference>
<evidence type="ECO:0000256" key="11">
    <source>
        <dbReference type="ARBA" id="ARBA00022989"/>
    </source>
</evidence>
<dbReference type="PROSITE" id="PS50113">
    <property type="entry name" value="PAC"/>
    <property type="match status" value="1"/>
</dbReference>
<evidence type="ECO:0000256" key="6">
    <source>
        <dbReference type="ARBA" id="ARBA00022679"/>
    </source>
</evidence>
<evidence type="ECO:0000256" key="9">
    <source>
        <dbReference type="ARBA" id="ARBA00022777"/>
    </source>
</evidence>
<proteinExistence type="predicted"/>
<dbReference type="RefSeq" id="WP_316974199.1">
    <property type="nucleotide sequence ID" value="NZ_JAWIIJ010000008.1"/>
</dbReference>
<accession>A0ABU3VZI7</accession>
<dbReference type="InterPro" id="IPR003594">
    <property type="entry name" value="HATPase_dom"/>
</dbReference>
<feature type="modified residue" description="Phosphohistidine" evidence="13">
    <location>
        <position position="1107"/>
    </location>
</feature>
<dbReference type="InterPro" id="IPR036890">
    <property type="entry name" value="HATPase_C_sf"/>
</dbReference>
<dbReference type="PROSITE" id="PS50894">
    <property type="entry name" value="HPT"/>
    <property type="match status" value="1"/>
</dbReference>
<comment type="subcellular location">
    <subcellularLocation>
        <location evidence="2">Cell membrane</location>
        <topology evidence="2">Multi-pass membrane protein</topology>
    </subcellularLocation>
</comment>
<feature type="modified residue" description="4-aspartylphosphate" evidence="14">
    <location>
        <position position="807"/>
    </location>
</feature>
<dbReference type="SUPFAM" id="SSF52172">
    <property type="entry name" value="CheY-like"/>
    <property type="match status" value="2"/>
</dbReference>
<feature type="domain" description="Histidine kinase" evidence="17">
    <location>
        <begin position="516"/>
        <end position="737"/>
    </location>
</feature>
<feature type="domain" description="Response regulatory" evidence="18">
    <location>
        <begin position="753"/>
        <end position="883"/>
    </location>
</feature>
<feature type="domain" description="HPt" evidence="20">
    <location>
        <begin position="1056"/>
        <end position="1161"/>
    </location>
</feature>
<keyword evidence="15" id="KW-0175">Coiled coil</keyword>
<dbReference type="InterPro" id="IPR035965">
    <property type="entry name" value="PAS-like_dom_sf"/>
</dbReference>
<dbReference type="InterPro" id="IPR013656">
    <property type="entry name" value="PAS_4"/>
</dbReference>
<dbReference type="InterPro" id="IPR048760">
    <property type="entry name" value="VP0354-like_sensor_dom"/>
</dbReference>
<dbReference type="Pfam" id="PF02518">
    <property type="entry name" value="HATPase_c"/>
    <property type="match status" value="1"/>
</dbReference>
<dbReference type="PROSITE" id="PS50110">
    <property type="entry name" value="RESPONSE_REGULATORY"/>
    <property type="match status" value="2"/>
</dbReference>
<dbReference type="Pfam" id="PF21623">
    <property type="entry name" value="HK_sensor_dom_bact"/>
    <property type="match status" value="1"/>
</dbReference>
<dbReference type="SMART" id="SM00388">
    <property type="entry name" value="HisKA"/>
    <property type="match status" value="1"/>
</dbReference>
<dbReference type="Gene3D" id="3.30.565.10">
    <property type="entry name" value="Histidine kinase-like ATPase, C-terminal domain"/>
    <property type="match status" value="1"/>
</dbReference>
<evidence type="ECO:0000256" key="16">
    <source>
        <dbReference type="SAM" id="Phobius"/>
    </source>
</evidence>
<name>A0ABU3VZI7_9GAMM</name>
<dbReference type="InterPro" id="IPR011006">
    <property type="entry name" value="CheY-like_superfamily"/>
</dbReference>
<keyword evidence="22" id="KW-1185">Reference proteome</keyword>
<keyword evidence="6" id="KW-0808">Transferase</keyword>
<feature type="domain" description="Response regulatory" evidence="18">
    <location>
        <begin position="913"/>
        <end position="1029"/>
    </location>
</feature>
<dbReference type="InterPro" id="IPR029151">
    <property type="entry name" value="Sensor-like_sf"/>
</dbReference>
<dbReference type="Proteomes" id="UP001269819">
    <property type="component" value="Unassembled WGS sequence"/>
</dbReference>
<evidence type="ECO:0000259" key="18">
    <source>
        <dbReference type="PROSITE" id="PS50110"/>
    </source>
</evidence>
<dbReference type="CDD" id="cd00082">
    <property type="entry name" value="HisKA"/>
    <property type="match status" value="1"/>
</dbReference>
<dbReference type="InterPro" id="IPR004358">
    <property type="entry name" value="Sig_transdc_His_kin-like_C"/>
</dbReference>
<keyword evidence="10" id="KW-0067">ATP-binding</keyword>
<keyword evidence="7 16" id="KW-0812">Transmembrane</keyword>
<dbReference type="PANTHER" id="PTHR45339:SF3">
    <property type="entry name" value="HISTIDINE KINASE"/>
    <property type="match status" value="1"/>
</dbReference>
<evidence type="ECO:0000259" key="17">
    <source>
        <dbReference type="PROSITE" id="PS50109"/>
    </source>
</evidence>
<keyword evidence="9" id="KW-0418">Kinase</keyword>
<dbReference type="InterPro" id="IPR036641">
    <property type="entry name" value="HPT_dom_sf"/>
</dbReference>
<evidence type="ECO:0000256" key="13">
    <source>
        <dbReference type="PROSITE-ProRule" id="PRU00110"/>
    </source>
</evidence>
<evidence type="ECO:0000256" key="4">
    <source>
        <dbReference type="ARBA" id="ARBA00022475"/>
    </source>
</evidence>
<feature type="coiled-coil region" evidence="15">
    <location>
        <begin position="1133"/>
        <end position="1160"/>
    </location>
</feature>
<dbReference type="EC" id="2.7.13.3" evidence="3"/>
<dbReference type="SUPFAM" id="SSF47226">
    <property type="entry name" value="Histidine-containing phosphotransfer domain, HPT domain"/>
    <property type="match status" value="1"/>
</dbReference>
<dbReference type="Pfam" id="PF00512">
    <property type="entry name" value="HisKA"/>
    <property type="match status" value="1"/>
</dbReference>
<dbReference type="Gene3D" id="1.10.287.130">
    <property type="match status" value="1"/>
</dbReference>
<evidence type="ECO:0000259" key="19">
    <source>
        <dbReference type="PROSITE" id="PS50113"/>
    </source>
</evidence>
<feature type="transmembrane region" description="Helical" evidence="16">
    <location>
        <begin position="15"/>
        <end position="34"/>
    </location>
</feature>
<evidence type="ECO:0000256" key="7">
    <source>
        <dbReference type="ARBA" id="ARBA00022692"/>
    </source>
</evidence>
<dbReference type="SUPFAM" id="SSF47384">
    <property type="entry name" value="Homodimeric domain of signal transducing histidine kinase"/>
    <property type="match status" value="1"/>
</dbReference>
<keyword evidence="16" id="KW-0472">Membrane</keyword>
<dbReference type="SMART" id="SM00448">
    <property type="entry name" value="REC"/>
    <property type="match status" value="2"/>
</dbReference>
<evidence type="ECO:0000256" key="1">
    <source>
        <dbReference type="ARBA" id="ARBA00000085"/>
    </source>
</evidence>
<evidence type="ECO:0000256" key="15">
    <source>
        <dbReference type="SAM" id="Coils"/>
    </source>
</evidence>
<dbReference type="Gene3D" id="1.20.120.160">
    <property type="entry name" value="HPT domain"/>
    <property type="match status" value="1"/>
</dbReference>
<evidence type="ECO:0000313" key="22">
    <source>
        <dbReference type="Proteomes" id="UP001269819"/>
    </source>
</evidence>
<dbReference type="InterPro" id="IPR005467">
    <property type="entry name" value="His_kinase_dom"/>
</dbReference>
<dbReference type="SUPFAM" id="SSF55785">
    <property type="entry name" value="PYP-like sensor domain (PAS domain)"/>
    <property type="match status" value="1"/>
</dbReference>
<dbReference type="SUPFAM" id="SSF55874">
    <property type="entry name" value="ATPase domain of HSP90 chaperone/DNA topoisomerase II/histidine kinase"/>
    <property type="match status" value="1"/>
</dbReference>
<dbReference type="EMBL" id="JAWIIJ010000008">
    <property type="protein sequence ID" value="MDV2079702.1"/>
    <property type="molecule type" value="Genomic_DNA"/>
</dbReference>
<evidence type="ECO:0000256" key="14">
    <source>
        <dbReference type="PROSITE-ProRule" id="PRU00169"/>
    </source>
</evidence>
<dbReference type="CDD" id="cd00156">
    <property type="entry name" value="REC"/>
    <property type="match status" value="1"/>
</dbReference>
<comment type="catalytic activity">
    <reaction evidence="1">
        <text>ATP + protein L-histidine = ADP + protein N-phospho-L-histidine.</text>
        <dbReference type="EC" id="2.7.13.3"/>
    </reaction>
</comment>
<dbReference type="CDD" id="cd17546">
    <property type="entry name" value="REC_hyHK_CKI1_RcsC-like"/>
    <property type="match status" value="1"/>
</dbReference>
<dbReference type="InterPro" id="IPR001789">
    <property type="entry name" value="Sig_transdc_resp-reg_receiver"/>
</dbReference>
<dbReference type="Gene3D" id="3.40.50.2300">
    <property type="match status" value="2"/>
</dbReference>
<dbReference type="SMART" id="SM00073">
    <property type="entry name" value="HPT"/>
    <property type="match status" value="1"/>
</dbReference>
<dbReference type="Pfam" id="PF00072">
    <property type="entry name" value="Response_reg"/>
    <property type="match status" value="2"/>
</dbReference>
<evidence type="ECO:0000256" key="2">
    <source>
        <dbReference type="ARBA" id="ARBA00004651"/>
    </source>
</evidence>
<dbReference type="InterPro" id="IPR003661">
    <property type="entry name" value="HisK_dim/P_dom"/>
</dbReference>
<dbReference type="SUPFAM" id="SSF103190">
    <property type="entry name" value="Sensory domain-like"/>
    <property type="match status" value="2"/>
</dbReference>
<keyword evidence="11 16" id="KW-1133">Transmembrane helix</keyword>
<dbReference type="InterPro" id="IPR000700">
    <property type="entry name" value="PAS-assoc_C"/>
</dbReference>
<evidence type="ECO:0000313" key="21">
    <source>
        <dbReference type="EMBL" id="MDV2079702.1"/>
    </source>
</evidence>
<keyword evidence="12" id="KW-0902">Two-component regulatory system</keyword>
<keyword evidence="8" id="KW-0547">Nucleotide-binding</keyword>
<evidence type="ECO:0000256" key="3">
    <source>
        <dbReference type="ARBA" id="ARBA00012438"/>
    </source>
</evidence>
<dbReference type="CDD" id="cd16922">
    <property type="entry name" value="HATPase_EvgS-ArcB-TorS-like"/>
    <property type="match status" value="1"/>
</dbReference>
<dbReference type="InterPro" id="IPR036097">
    <property type="entry name" value="HisK_dim/P_sf"/>
</dbReference>
<protein>
    <recommendedName>
        <fullName evidence="3">histidine kinase</fullName>
        <ecNumber evidence="3">2.7.13.3</ecNumber>
    </recommendedName>
</protein>
<dbReference type="Pfam" id="PF01627">
    <property type="entry name" value="Hpt"/>
    <property type="match status" value="1"/>
</dbReference>
<keyword evidence="4" id="KW-1003">Cell membrane</keyword>
<reference evidence="21 22" key="1">
    <citation type="submission" date="2023-10" db="EMBL/GenBank/DDBJ databases">
        <title>Characteristics and mechanism of a salt-tolerant marine origin heterotrophic nitrifying- aerobic denitrifying bacteria Marinobacter xestospongiae HN1.</title>
        <authorList>
            <person name="Qi R."/>
        </authorList>
    </citation>
    <scope>NUCLEOTIDE SEQUENCE [LARGE SCALE GENOMIC DNA]</scope>
    <source>
        <strain evidence="21 22">HN1</strain>
    </source>
</reference>
<dbReference type="SMART" id="SM00387">
    <property type="entry name" value="HATPase_c"/>
    <property type="match status" value="1"/>
</dbReference>